<dbReference type="EMBL" id="AP024447">
    <property type="protein sequence ID" value="BCS26012.1"/>
    <property type="molecule type" value="Genomic_DNA"/>
</dbReference>
<proteinExistence type="predicted"/>
<gene>
    <name evidence="2" type="ORF">APUU_50723A</name>
</gene>
<dbReference type="RefSeq" id="XP_041558206.1">
    <property type="nucleotide sequence ID" value="XM_041705752.1"/>
</dbReference>
<sequence length="361" mass="40241">MKLTFADNGNYFTYLRYPSCNVRTNGSTNITKWYIPEFMLADPNDDDKRRCSARTVKQNTVKSSSGVYEVNGIAELPVKNFRSEHVFEVHLVSHFLEWVCGGSSELTYASIGVTVPFPDGWTRPDSTWCAAVFGGGKGGLQWSRNNGPKKNWVKHTADKLGSNANTDLLVLYHDKPNGVNEVITEGKKSDLETVSDVEGPADMVMMVATTFDYLKTLQDLWMKPSQDIELISDEFDRQYTEQYHSSPPAGKTLGKPDAPRGVKHWGMRTLWCYWIDRHLALVEQVQSAWHISAKSQAQGYNTQAATDFAGQTMTSGAAAVSKLKFPQKNPGSPLPGDPLSPSNQKSRYGMWGDNELRQLGL</sequence>
<protein>
    <submittedName>
        <fullName evidence="2">Uncharacterized protein</fullName>
    </submittedName>
</protein>
<reference evidence="2" key="1">
    <citation type="submission" date="2021-01" db="EMBL/GenBank/DDBJ databases">
        <authorList>
            <consortium name="Aspergillus puulaauensis MK2 genome sequencing consortium"/>
            <person name="Kazuki M."/>
            <person name="Futagami T."/>
        </authorList>
    </citation>
    <scope>NUCLEOTIDE SEQUENCE</scope>
    <source>
        <strain evidence="2">MK2</strain>
    </source>
</reference>
<evidence type="ECO:0000313" key="2">
    <source>
        <dbReference type="EMBL" id="BCS26012.1"/>
    </source>
</evidence>
<dbReference type="Proteomes" id="UP000654913">
    <property type="component" value="Chromosome 5"/>
</dbReference>
<accession>A0A7R7XRG1</accession>
<evidence type="ECO:0000256" key="1">
    <source>
        <dbReference type="SAM" id="MobiDB-lite"/>
    </source>
</evidence>
<dbReference type="GeneID" id="64976017"/>
<dbReference type="OrthoDB" id="73875at2759"/>
<dbReference type="AlphaFoldDB" id="A0A7R7XRG1"/>
<evidence type="ECO:0000313" key="3">
    <source>
        <dbReference type="Proteomes" id="UP000654913"/>
    </source>
</evidence>
<name>A0A7R7XRG1_9EURO</name>
<organism evidence="2 3">
    <name type="scientific">Aspergillus puulaauensis</name>
    <dbReference type="NCBI Taxonomy" id="1220207"/>
    <lineage>
        <taxon>Eukaryota</taxon>
        <taxon>Fungi</taxon>
        <taxon>Dikarya</taxon>
        <taxon>Ascomycota</taxon>
        <taxon>Pezizomycotina</taxon>
        <taxon>Eurotiomycetes</taxon>
        <taxon>Eurotiomycetidae</taxon>
        <taxon>Eurotiales</taxon>
        <taxon>Aspergillaceae</taxon>
        <taxon>Aspergillus</taxon>
    </lineage>
</organism>
<feature type="region of interest" description="Disordered" evidence="1">
    <location>
        <begin position="325"/>
        <end position="349"/>
    </location>
</feature>
<reference evidence="2" key="2">
    <citation type="submission" date="2021-02" db="EMBL/GenBank/DDBJ databases">
        <title>Aspergillus puulaauensis MK2 genome sequence.</title>
        <authorList>
            <person name="Futagami T."/>
            <person name="Mori K."/>
            <person name="Kadooka C."/>
            <person name="Tanaka T."/>
        </authorList>
    </citation>
    <scope>NUCLEOTIDE SEQUENCE</scope>
    <source>
        <strain evidence="2">MK2</strain>
    </source>
</reference>
<dbReference type="KEGG" id="apuu:APUU_50723A"/>
<keyword evidence="3" id="KW-1185">Reference proteome</keyword>